<dbReference type="OrthoDB" id="122279at2759"/>
<dbReference type="InterPro" id="IPR036910">
    <property type="entry name" value="HMG_box_dom_sf"/>
</dbReference>
<dbReference type="InterPro" id="IPR011009">
    <property type="entry name" value="Kinase-like_dom_sf"/>
</dbReference>
<dbReference type="Proteomes" id="UP000559027">
    <property type="component" value="Unassembled WGS sequence"/>
</dbReference>
<feature type="region of interest" description="Disordered" evidence="1">
    <location>
        <begin position="58"/>
        <end position="94"/>
    </location>
</feature>
<feature type="region of interest" description="Disordered" evidence="1">
    <location>
        <begin position="32"/>
        <end position="51"/>
    </location>
</feature>
<sequence length="690" mass="77169">MPSFGLAANTANRRRRSYAMLIGLNPAKPGIYGTDLPPPSQKPFMSAPNVTPVTYVEPEDGSFSPDSTIPPASEIPSVGPARRRAPPRKCRSTSYIPRPPNAFMLFRADFVRQTHVPGSIETDHGSLSEIIGEALLGIKAKHAKAEHKVKYPNYRLRPVHNKNKEKKKDKALPTPEDERLCEEVAQLLLEGKKGAELAEAVRNLDRIRSQTPVVQPVPLYTHRRSSSLSLPHNYYDPYANIAIPSVFMPSRPRPSSSGPAFFRSWTTPNAQLPQRVGLSDVLTSPKSLSFYSDSEDSEAGDNDGDDAIAPFGVEHHVHKMKPRAEFRAPIGLPDPPTVIPLTEKLASLQKHALIALYKLSKETLLYPHCHVLKDIVFDQHESRGAFSDIHRGHHRDQQLCLKVVRLHQKSDTDAMLKTYAKEAILWGQLHHPNIVPFYGIYYLNNARRQVCLVSPWMRHGNLVEYLKSNPSSPRIPFVYDVTAGLNYMHSRGLVHSDSKGLNVLSNDSGRACITDFGLSFIRIDQTLAYTIPATTVHGFSYHWAAPELLDDGSRSTMASDIWVLGCVYYEILTGNLPYHGLSDAQIIRRLLQGIIPERPPHLAVISQAESIVWKLVERVWVMEAEQRPRCREILKELEAGGLVRTLEVEFPAGMERDGRRSFEEAMKHGKEMPTDLIAVGNILGGTQQVK</sequence>
<feature type="region of interest" description="Disordered" evidence="1">
    <location>
        <begin position="158"/>
        <end position="177"/>
    </location>
</feature>
<organism evidence="3 4">
    <name type="scientific">Leucocoprinus leucothites</name>
    <dbReference type="NCBI Taxonomy" id="201217"/>
    <lineage>
        <taxon>Eukaryota</taxon>
        <taxon>Fungi</taxon>
        <taxon>Dikarya</taxon>
        <taxon>Basidiomycota</taxon>
        <taxon>Agaricomycotina</taxon>
        <taxon>Agaricomycetes</taxon>
        <taxon>Agaricomycetidae</taxon>
        <taxon>Agaricales</taxon>
        <taxon>Agaricineae</taxon>
        <taxon>Agaricaceae</taxon>
        <taxon>Leucocoprinus</taxon>
    </lineage>
</organism>
<reference evidence="3 4" key="1">
    <citation type="journal article" date="2020" name="ISME J.">
        <title>Uncovering the hidden diversity of litter-decomposition mechanisms in mushroom-forming fungi.</title>
        <authorList>
            <person name="Floudas D."/>
            <person name="Bentzer J."/>
            <person name="Ahren D."/>
            <person name="Johansson T."/>
            <person name="Persson P."/>
            <person name="Tunlid A."/>
        </authorList>
    </citation>
    <scope>NUCLEOTIDE SEQUENCE [LARGE SCALE GENOMIC DNA]</scope>
    <source>
        <strain evidence="3 4">CBS 146.42</strain>
    </source>
</reference>
<name>A0A8H5LH19_9AGAR</name>
<dbReference type="AlphaFoldDB" id="A0A8H5LH19"/>
<dbReference type="InterPro" id="IPR000719">
    <property type="entry name" value="Prot_kinase_dom"/>
</dbReference>
<dbReference type="GO" id="GO:0005524">
    <property type="term" value="F:ATP binding"/>
    <property type="evidence" value="ECO:0007669"/>
    <property type="project" value="InterPro"/>
</dbReference>
<dbReference type="SUPFAM" id="SSF56112">
    <property type="entry name" value="Protein kinase-like (PK-like)"/>
    <property type="match status" value="1"/>
</dbReference>
<dbReference type="Gene3D" id="1.10.510.10">
    <property type="entry name" value="Transferase(Phosphotransferase) domain 1"/>
    <property type="match status" value="1"/>
</dbReference>
<feature type="compositionally biased region" description="Basic and acidic residues" evidence="1">
    <location>
        <begin position="166"/>
        <end position="177"/>
    </location>
</feature>
<dbReference type="InterPro" id="IPR001245">
    <property type="entry name" value="Ser-Thr/Tyr_kinase_cat_dom"/>
</dbReference>
<dbReference type="EMBL" id="JAACJO010000006">
    <property type="protein sequence ID" value="KAF5356843.1"/>
    <property type="molecule type" value="Genomic_DNA"/>
</dbReference>
<evidence type="ECO:0000313" key="4">
    <source>
        <dbReference type="Proteomes" id="UP000559027"/>
    </source>
</evidence>
<protein>
    <recommendedName>
        <fullName evidence="2">Protein kinase domain-containing protein</fullName>
    </recommendedName>
</protein>
<dbReference type="PANTHER" id="PTHR44329">
    <property type="entry name" value="SERINE/THREONINE-PROTEIN KINASE TNNI3K-RELATED"/>
    <property type="match status" value="1"/>
</dbReference>
<gene>
    <name evidence="3" type="ORF">D9756_006803</name>
</gene>
<evidence type="ECO:0000313" key="3">
    <source>
        <dbReference type="EMBL" id="KAF5356843.1"/>
    </source>
</evidence>
<dbReference type="GO" id="GO:0004674">
    <property type="term" value="F:protein serine/threonine kinase activity"/>
    <property type="evidence" value="ECO:0007669"/>
    <property type="project" value="TreeGrafter"/>
</dbReference>
<feature type="domain" description="Protein kinase" evidence="2">
    <location>
        <begin position="375"/>
        <end position="643"/>
    </location>
</feature>
<dbReference type="SUPFAM" id="SSF47095">
    <property type="entry name" value="HMG-box"/>
    <property type="match status" value="1"/>
</dbReference>
<dbReference type="InterPro" id="IPR051681">
    <property type="entry name" value="Ser/Thr_Kinases-Pseudokinases"/>
</dbReference>
<evidence type="ECO:0000259" key="2">
    <source>
        <dbReference type="PROSITE" id="PS50011"/>
    </source>
</evidence>
<evidence type="ECO:0000256" key="1">
    <source>
        <dbReference type="SAM" id="MobiDB-lite"/>
    </source>
</evidence>
<feature type="compositionally biased region" description="Basic residues" evidence="1">
    <location>
        <begin position="81"/>
        <end position="91"/>
    </location>
</feature>
<keyword evidence="4" id="KW-1185">Reference proteome</keyword>
<dbReference type="Pfam" id="PF07714">
    <property type="entry name" value="PK_Tyr_Ser-Thr"/>
    <property type="match status" value="1"/>
</dbReference>
<proteinExistence type="predicted"/>
<accession>A0A8H5LH19</accession>
<dbReference type="PROSITE" id="PS50011">
    <property type="entry name" value="PROTEIN_KINASE_DOM"/>
    <property type="match status" value="1"/>
</dbReference>
<comment type="caution">
    <text evidence="3">The sequence shown here is derived from an EMBL/GenBank/DDBJ whole genome shotgun (WGS) entry which is preliminary data.</text>
</comment>